<dbReference type="PROSITE" id="PS51432">
    <property type="entry name" value="AP_NUCLEASE_F2_4"/>
    <property type="match status" value="1"/>
</dbReference>
<dbReference type="GO" id="GO:0003906">
    <property type="term" value="F:DNA-(apurinic or apyrimidinic site) endonuclease activity"/>
    <property type="evidence" value="ECO:0007669"/>
    <property type="project" value="TreeGrafter"/>
</dbReference>
<dbReference type="PANTHER" id="PTHR21445:SF0">
    <property type="entry name" value="APURINIC-APYRIMIDINIC ENDONUCLEASE"/>
    <property type="match status" value="1"/>
</dbReference>
<comment type="cofactor">
    <cofactor evidence="9">
        <name>Zn(2+)</name>
        <dbReference type="ChEBI" id="CHEBI:29105"/>
    </cofactor>
    <text evidence="9">Binds 3 Zn(2+) ions.</text>
</comment>
<dbReference type="GO" id="GO:0008081">
    <property type="term" value="F:phosphoric diester hydrolase activity"/>
    <property type="evidence" value="ECO:0007669"/>
    <property type="project" value="TreeGrafter"/>
</dbReference>
<organism evidence="11 12">
    <name type="scientific">Lignipirellula cremea</name>
    <dbReference type="NCBI Taxonomy" id="2528010"/>
    <lineage>
        <taxon>Bacteria</taxon>
        <taxon>Pseudomonadati</taxon>
        <taxon>Planctomycetota</taxon>
        <taxon>Planctomycetia</taxon>
        <taxon>Pirellulales</taxon>
        <taxon>Pirellulaceae</taxon>
        <taxon>Lignipirellula</taxon>
    </lineage>
</organism>
<evidence type="ECO:0000313" key="12">
    <source>
        <dbReference type="Proteomes" id="UP000317648"/>
    </source>
</evidence>
<feature type="binding site" evidence="9">
    <location>
        <position position="238"/>
    </location>
    <ligand>
        <name>Zn(2+)</name>
        <dbReference type="ChEBI" id="CHEBI:29105"/>
        <label>3</label>
    </ligand>
</feature>
<feature type="binding site" evidence="9">
    <location>
        <position position="115"/>
    </location>
    <ligand>
        <name>Zn(2+)</name>
        <dbReference type="ChEBI" id="CHEBI:29105"/>
        <label>1</label>
    </ligand>
</feature>
<dbReference type="CDD" id="cd00019">
    <property type="entry name" value="AP2Ec"/>
    <property type="match status" value="1"/>
</dbReference>
<dbReference type="SUPFAM" id="SSF51658">
    <property type="entry name" value="Xylose isomerase-like"/>
    <property type="match status" value="1"/>
</dbReference>
<protein>
    <recommendedName>
        <fullName evidence="9">Probable endonuclease 4</fullName>
        <ecNumber evidence="9">3.1.21.2</ecNumber>
    </recommendedName>
    <alternativeName>
        <fullName evidence="9">Endodeoxyribonuclease IV</fullName>
    </alternativeName>
    <alternativeName>
        <fullName evidence="9">Endonuclease IV</fullName>
    </alternativeName>
</protein>
<feature type="binding site" evidence="9">
    <location>
        <position position="152"/>
    </location>
    <ligand>
        <name>Zn(2+)</name>
        <dbReference type="ChEBI" id="CHEBI:29105"/>
        <label>2</label>
    </ligand>
</feature>
<feature type="binding site" evidence="9">
    <location>
        <position position="223"/>
    </location>
    <ligand>
        <name>Zn(2+)</name>
        <dbReference type="ChEBI" id="CHEBI:29105"/>
        <label>2</label>
    </ligand>
</feature>
<keyword evidence="8 9" id="KW-0234">DNA repair</keyword>
<sequence length="293" mass="32275">MAESPSSPATPLGAHMSIAGGYYRAVDAAADLAMDCVQVFTKQNARWAAKAITSEQADKFRQSLAEHQIRHSLSHASYLINLGSPDEELRIKSRDALVVELQRASQLGIPYVVFHPGSYTTASEAEGVAHIIQALDEIEAQTGELDSQLLLENTAGQGSNLGWSFEQLADILQGVRSRERLGVCIDTCHLFAAGHALETAQEYADTMERLDQAIGLATVKAFHLNDSKTDFGSRKDRHEHIGQGKMGLEPFRHLLNDPRFVSLPKYLETEKGTNDEGEDFDAMNLRTLRSLIR</sequence>
<dbReference type="NCBIfam" id="TIGR00587">
    <property type="entry name" value="nfo"/>
    <property type="match status" value="1"/>
</dbReference>
<comment type="catalytic activity">
    <reaction evidence="9">
        <text>Endonucleolytic cleavage to 5'-phosphooligonucleotide end-products.</text>
        <dbReference type="EC" id="3.1.21.2"/>
    </reaction>
</comment>
<dbReference type="SMART" id="SM00518">
    <property type="entry name" value="AP2Ec"/>
    <property type="match status" value="1"/>
</dbReference>
<keyword evidence="2 9" id="KW-0540">Nuclease</keyword>
<comment type="similarity">
    <text evidence="1 9">Belongs to the AP endonuclease 2 family.</text>
</comment>
<dbReference type="RefSeq" id="WP_231756570.1">
    <property type="nucleotide sequence ID" value="NZ_CP036433.1"/>
</dbReference>
<dbReference type="KEGG" id="lcre:Pla8534_20790"/>
<evidence type="ECO:0000256" key="6">
    <source>
        <dbReference type="ARBA" id="ARBA00022801"/>
    </source>
</evidence>
<evidence type="ECO:0000256" key="8">
    <source>
        <dbReference type="ARBA" id="ARBA00023204"/>
    </source>
</evidence>
<name>A0A518DR15_9BACT</name>
<comment type="function">
    <text evidence="9">Endonuclease IV plays a role in DNA repair. It cleaves phosphodiester bonds at apurinic or apyrimidinic (AP) sites, generating a 3'-hydroxyl group and a 5'-terminal sugar phosphate.</text>
</comment>
<evidence type="ECO:0000259" key="10">
    <source>
        <dbReference type="Pfam" id="PF01261"/>
    </source>
</evidence>
<dbReference type="InterPro" id="IPR013022">
    <property type="entry name" value="Xyl_isomerase-like_TIM-brl"/>
</dbReference>
<gene>
    <name evidence="9 11" type="primary">nfo</name>
    <name evidence="11" type="ORF">Pla8534_20790</name>
</gene>
<dbReference type="GO" id="GO:0008270">
    <property type="term" value="F:zinc ion binding"/>
    <property type="evidence" value="ECO:0007669"/>
    <property type="project" value="UniProtKB-UniRule"/>
</dbReference>
<dbReference type="PROSITE" id="PS00729">
    <property type="entry name" value="AP_NUCLEASE_F2_1"/>
    <property type="match status" value="1"/>
</dbReference>
<dbReference type="PROSITE" id="PS00731">
    <property type="entry name" value="AP_NUCLEASE_F2_3"/>
    <property type="match status" value="1"/>
</dbReference>
<dbReference type="InterPro" id="IPR001719">
    <property type="entry name" value="AP_endonuc_2"/>
</dbReference>
<dbReference type="EMBL" id="CP036433">
    <property type="protein sequence ID" value="QDU94290.1"/>
    <property type="molecule type" value="Genomic_DNA"/>
</dbReference>
<feature type="binding site" evidence="9">
    <location>
        <position position="236"/>
    </location>
    <ligand>
        <name>Zn(2+)</name>
        <dbReference type="ChEBI" id="CHEBI:29105"/>
        <label>3</label>
    </ligand>
</feature>
<dbReference type="FunFam" id="3.20.20.150:FF:000001">
    <property type="entry name" value="Probable endonuclease 4"/>
    <property type="match status" value="1"/>
</dbReference>
<keyword evidence="7 9" id="KW-0862">Zinc</keyword>
<evidence type="ECO:0000256" key="3">
    <source>
        <dbReference type="ARBA" id="ARBA00022723"/>
    </source>
</evidence>
<dbReference type="GO" id="GO:0008833">
    <property type="term" value="F:deoxyribonuclease IV (phage-T4-induced) activity"/>
    <property type="evidence" value="ECO:0007669"/>
    <property type="project" value="UniProtKB-UniRule"/>
</dbReference>
<dbReference type="PANTHER" id="PTHR21445">
    <property type="entry name" value="ENDONUCLEASE IV ENDODEOXYRIBONUCLEASE IV"/>
    <property type="match status" value="1"/>
</dbReference>
<keyword evidence="5 9" id="KW-0227">DNA damage</keyword>
<feature type="binding site" evidence="9">
    <location>
        <position position="75"/>
    </location>
    <ligand>
        <name>Zn(2+)</name>
        <dbReference type="ChEBI" id="CHEBI:29105"/>
        <label>1</label>
    </ligand>
</feature>
<dbReference type="Pfam" id="PF01261">
    <property type="entry name" value="AP_endonuc_2"/>
    <property type="match status" value="1"/>
</dbReference>
<dbReference type="PROSITE" id="PS00730">
    <property type="entry name" value="AP_NUCLEASE_F2_2"/>
    <property type="match status" value="1"/>
</dbReference>
<feature type="binding site" evidence="9">
    <location>
        <position position="152"/>
    </location>
    <ligand>
        <name>Zn(2+)</name>
        <dbReference type="ChEBI" id="CHEBI:29105"/>
        <label>1</label>
    </ligand>
</feature>
<dbReference type="HAMAP" id="MF_00152">
    <property type="entry name" value="Nfo"/>
    <property type="match status" value="1"/>
</dbReference>
<keyword evidence="6 9" id="KW-0378">Hydrolase</keyword>
<dbReference type="GO" id="GO:0003677">
    <property type="term" value="F:DNA binding"/>
    <property type="evidence" value="ECO:0007669"/>
    <property type="project" value="InterPro"/>
</dbReference>
<keyword evidence="4 9" id="KW-0255">Endonuclease</keyword>
<proteinExistence type="inferred from homology"/>
<accession>A0A518DR15</accession>
<evidence type="ECO:0000256" key="4">
    <source>
        <dbReference type="ARBA" id="ARBA00022759"/>
    </source>
</evidence>
<evidence type="ECO:0000256" key="5">
    <source>
        <dbReference type="ARBA" id="ARBA00022763"/>
    </source>
</evidence>
<feature type="domain" description="Xylose isomerase-like TIM barrel" evidence="10">
    <location>
        <begin position="26"/>
        <end position="273"/>
    </location>
</feature>
<feature type="binding site" evidence="9">
    <location>
        <position position="268"/>
    </location>
    <ligand>
        <name>Zn(2+)</name>
        <dbReference type="ChEBI" id="CHEBI:29105"/>
        <label>2</label>
    </ligand>
</feature>
<evidence type="ECO:0000313" key="11">
    <source>
        <dbReference type="EMBL" id="QDU94290.1"/>
    </source>
</evidence>
<evidence type="ECO:0000256" key="1">
    <source>
        <dbReference type="ARBA" id="ARBA00005340"/>
    </source>
</evidence>
<keyword evidence="12" id="KW-1185">Reference proteome</keyword>
<dbReference type="Gene3D" id="3.20.20.150">
    <property type="entry name" value="Divalent-metal-dependent TIM barrel enzymes"/>
    <property type="match status" value="1"/>
</dbReference>
<evidence type="ECO:0000256" key="9">
    <source>
        <dbReference type="HAMAP-Rule" id="MF_00152"/>
    </source>
</evidence>
<dbReference type="InterPro" id="IPR018246">
    <property type="entry name" value="AP_endonuc_F2_Zn_BS"/>
</dbReference>
<feature type="binding site" evidence="9">
    <location>
        <position position="186"/>
    </location>
    <ligand>
        <name>Zn(2+)</name>
        <dbReference type="ChEBI" id="CHEBI:29105"/>
        <label>2</label>
    </ligand>
</feature>
<evidence type="ECO:0000256" key="7">
    <source>
        <dbReference type="ARBA" id="ARBA00022833"/>
    </source>
</evidence>
<dbReference type="Proteomes" id="UP000317648">
    <property type="component" value="Chromosome"/>
</dbReference>
<dbReference type="AlphaFoldDB" id="A0A518DR15"/>
<dbReference type="EC" id="3.1.21.2" evidence="9"/>
<dbReference type="InterPro" id="IPR036237">
    <property type="entry name" value="Xyl_isomerase-like_sf"/>
</dbReference>
<keyword evidence="3 9" id="KW-0479">Metal-binding</keyword>
<dbReference type="GO" id="GO:0006284">
    <property type="term" value="P:base-excision repair"/>
    <property type="evidence" value="ECO:0007669"/>
    <property type="project" value="TreeGrafter"/>
</dbReference>
<reference evidence="11 12" key="1">
    <citation type="submission" date="2019-02" db="EMBL/GenBank/DDBJ databases">
        <title>Deep-cultivation of Planctomycetes and their phenomic and genomic characterization uncovers novel biology.</title>
        <authorList>
            <person name="Wiegand S."/>
            <person name="Jogler M."/>
            <person name="Boedeker C."/>
            <person name="Pinto D."/>
            <person name="Vollmers J."/>
            <person name="Rivas-Marin E."/>
            <person name="Kohn T."/>
            <person name="Peeters S.H."/>
            <person name="Heuer A."/>
            <person name="Rast P."/>
            <person name="Oberbeckmann S."/>
            <person name="Bunk B."/>
            <person name="Jeske O."/>
            <person name="Meyerdierks A."/>
            <person name="Storesund J.E."/>
            <person name="Kallscheuer N."/>
            <person name="Luecker S."/>
            <person name="Lage O.M."/>
            <person name="Pohl T."/>
            <person name="Merkel B.J."/>
            <person name="Hornburger P."/>
            <person name="Mueller R.-W."/>
            <person name="Bruemmer F."/>
            <person name="Labrenz M."/>
            <person name="Spormann A.M."/>
            <person name="Op den Camp H."/>
            <person name="Overmann J."/>
            <person name="Amann R."/>
            <person name="Jetten M.S.M."/>
            <person name="Mascher T."/>
            <person name="Medema M.H."/>
            <person name="Devos D.P."/>
            <person name="Kaster A.-K."/>
            <person name="Ovreas L."/>
            <person name="Rohde M."/>
            <person name="Galperin M.Y."/>
            <person name="Jogler C."/>
        </authorList>
    </citation>
    <scope>NUCLEOTIDE SEQUENCE [LARGE SCALE GENOMIC DNA]</scope>
    <source>
        <strain evidence="11 12">Pla85_3_4</strain>
    </source>
</reference>
<feature type="binding site" evidence="9">
    <location>
        <position position="189"/>
    </location>
    <ligand>
        <name>Zn(2+)</name>
        <dbReference type="ChEBI" id="CHEBI:29105"/>
        <label>3</label>
    </ligand>
</feature>
<evidence type="ECO:0000256" key="2">
    <source>
        <dbReference type="ARBA" id="ARBA00022722"/>
    </source>
</evidence>